<comment type="function">
    <text evidence="1">Together with LptE, is involved in the assembly of lipopolysaccharide (LPS) at the surface of the outer membrane.</text>
</comment>
<evidence type="ECO:0000313" key="3">
    <source>
        <dbReference type="EMBL" id="MBB5200686.1"/>
    </source>
</evidence>
<evidence type="ECO:0000256" key="1">
    <source>
        <dbReference type="HAMAP-Rule" id="MF_01411"/>
    </source>
</evidence>
<comment type="caution">
    <text evidence="3">The sequence shown here is derived from an EMBL/GenBank/DDBJ whole genome shotgun (WGS) entry which is preliminary data.</text>
</comment>
<dbReference type="GO" id="GO:0009279">
    <property type="term" value="C:cell outer membrane"/>
    <property type="evidence" value="ECO:0007669"/>
    <property type="project" value="UniProtKB-SubCell"/>
</dbReference>
<keyword evidence="1" id="KW-0732">Signal</keyword>
<proteinExistence type="inferred from homology"/>
<dbReference type="Proteomes" id="UP000571084">
    <property type="component" value="Unassembled WGS sequence"/>
</dbReference>
<organism evidence="3 4">
    <name type="scientific">Glaciimonas immobilis</name>
    <dbReference type="NCBI Taxonomy" id="728004"/>
    <lineage>
        <taxon>Bacteria</taxon>
        <taxon>Pseudomonadati</taxon>
        <taxon>Pseudomonadota</taxon>
        <taxon>Betaproteobacteria</taxon>
        <taxon>Burkholderiales</taxon>
        <taxon>Oxalobacteraceae</taxon>
        <taxon>Glaciimonas</taxon>
    </lineage>
</organism>
<evidence type="ECO:0000259" key="2">
    <source>
        <dbReference type="Pfam" id="PF04453"/>
    </source>
</evidence>
<evidence type="ECO:0000313" key="4">
    <source>
        <dbReference type="Proteomes" id="UP000571084"/>
    </source>
</evidence>
<keyword evidence="4" id="KW-1185">Reference proteome</keyword>
<accession>A0A840RUX6</accession>
<dbReference type="InterPro" id="IPR020889">
    <property type="entry name" value="LipoPS_assembly_LptD"/>
</dbReference>
<dbReference type="InterPro" id="IPR007543">
    <property type="entry name" value="LptD_C"/>
</dbReference>
<dbReference type="HAMAP" id="MF_01411">
    <property type="entry name" value="LPS_assembly_LptD"/>
    <property type="match status" value="1"/>
</dbReference>
<dbReference type="GO" id="GO:0043165">
    <property type="term" value="P:Gram-negative-bacterium-type cell outer membrane assembly"/>
    <property type="evidence" value="ECO:0007669"/>
    <property type="project" value="UniProtKB-UniRule"/>
</dbReference>
<dbReference type="PANTHER" id="PTHR30189">
    <property type="entry name" value="LPS-ASSEMBLY PROTEIN"/>
    <property type="match status" value="1"/>
</dbReference>
<dbReference type="AlphaFoldDB" id="A0A840RUX6"/>
<name>A0A840RUX6_9BURK</name>
<reference evidence="3 4" key="1">
    <citation type="submission" date="2020-08" db="EMBL/GenBank/DDBJ databases">
        <title>Genomic Encyclopedia of Type Strains, Phase IV (KMG-IV): sequencing the most valuable type-strain genomes for metagenomic binning, comparative biology and taxonomic classification.</title>
        <authorList>
            <person name="Goeker M."/>
        </authorList>
    </citation>
    <scope>NUCLEOTIDE SEQUENCE [LARGE SCALE GENOMIC DNA]</scope>
    <source>
        <strain evidence="3 4">DSM 23240</strain>
    </source>
</reference>
<comment type="subunit">
    <text evidence="1">Component of the lipopolysaccharide transport and assembly complex. Interacts with LptE and LptA.</text>
</comment>
<keyword evidence="1" id="KW-0472">Membrane</keyword>
<dbReference type="RefSeq" id="WP_245182349.1">
    <property type="nucleotide sequence ID" value="NZ_JAAOZT010000007.1"/>
</dbReference>
<comment type="caution">
    <text evidence="1">Lacks conserved residue(s) required for the propagation of feature annotation.</text>
</comment>
<feature type="domain" description="LptD C-terminal" evidence="2">
    <location>
        <begin position="329"/>
        <end position="710"/>
    </location>
</feature>
<gene>
    <name evidence="1" type="primary">lptD</name>
    <name evidence="3" type="ORF">HNR39_002528</name>
</gene>
<protein>
    <recommendedName>
        <fullName evidence="1">LPS-assembly protein LptD</fullName>
    </recommendedName>
</protein>
<comment type="similarity">
    <text evidence="1">Belongs to the LptD family.</text>
</comment>
<dbReference type="GO" id="GO:1990351">
    <property type="term" value="C:transporter complex"/>
    <property type="evidence" value="ECO:0007669"/>
    <property type="project" value="TreeGrafter"/>
</dbReference>
<comment type="subcellular location">
    <subcellularLocation>
        <location evidence="1">Cell outer membrane</location>
    </subcellularLocation>
</comment>
<sequence length="798" mass="88635">MHFLTRFSSVLLSQASPQPLLSTQLRSPIRGRLVVPSRQIGSLPLPRMRRLTWLIASVLASSVPILTSSVAMAQAVAVRPPHVDESNLPITVEADQMTGRPDRVLNLDSNAELKRGQTEVKADKATYRIVENEVEAHGCVRMNRYGDEYTGDDLKLNMDSGQGFLTKPTYKFGINGGHGGAERYDFVDEDHAKAITGTYTTCPGINPDWYIKSSTMDIDTGRSEGLAHGGVLYFKDIPILASPILSFPLSSDRQSGFLPPTIGATSTGGFEVSQPYYFNIAPNRDMTFSPNVITKRGVQLGVEGRYLSDTYSGITRFEYLPNDMLTKSNRYAIESTHAQKLGGGFGMSWNVNYASDNKYPDDFSRSITQSAQRLLNRELDLTYGGTLGSVTAIASRYQVLQDFDSKGNPLISRPYDRLPQVTYGVGRQDVGGFDWTVAAQYTRFKNSQYDIAPSRQLPGEGDRIYINPQISYPIIGASYFLTPKIQLDATSYSLTNVVPGSPTSFSRVLPTFSIDGGLTFERDAKLFGNAVTQTLEPRLFYVRTPYKDQNNYPLFDTGVADFNFAQIFTENKFSGHDRISDANQLTTAITSRFIEESGIERLRLAIGQRFYFTPPLVSLDNSIVNSRSDLLFGASGQLTRTLGLDSNLQYSQSNNTIQRANYSIRWQPGPKEVVNLAYRLDRTPADVALNNNEILKQVDLSAQWPLAKRWYGVGRINYSLQDRRIAEGLLGVEYKADCWVFRVVAQRTPTSTAKTSSALFFQLELNGLTKLGSNPMQALKGSIPGYQNVNQPDKIISN</sequence>
<dbReference type="EMBL" id="JACHHQ010000005">
    <property type="protein sequence ID" value="MBB5200686.1"/>
    <property type="molecule type" value="Genomic_DNA"/>
</dbReference>
<dbReference type="PANTHER" id="PTHR30189:SF1">
    <property type="entry name" value="LPS-ASSEMBLY PROTEIN LPTD"/>
    <property type="match status" value="1"/>
</dbReference>
<keyword evidence="1" id="KW-0998">Cell outer membrane</keyword>
<dbReference type="Pfam" id="PF04453">
    <property type="entry name" value="LptD"/>
    <property type="match status" value="1"/>
</dbReference>
<dbReference type="InterPro" id="IPR050218">
    <property type="entry name" value="LptD"/>
</dbReference>
<dbReference type="GO" id="GO:0015920">
    <property type="term" value="P:lipopolysaccharide transport"/>
    <property type="evidence" value="ECO:0007669"/>
    <property type="project" value="InterPro"/>
</dbReference>